<dbReference type="PANTHER" id="PTHR30337:SF7">
    <property type="entry name" value="PHOSPHOESTERASE"/>
    <property type="match status" value="1"/>
</dbReference>
<dbReference type="InterPro" id="IPR050535">
    <property type="entry name" value="DNA_Repair-Maintenance_Comp"/>
</dbReference>
<accession>A0A3N5AY19</accession>
<evidence type="ECO:0000313" key="4">
    <source>
        <dbReference type="Proteomes" id="UP000276443"/>
    </source>
</evidence>
<dbReference type="GO" id="GO:0004527">
    <property type="term" value="F:exonuclease activity"/>
    <property type="evidence" value="ECO:0007669"/>
    <property type="project" value="UniProtKB-KW"/>
</dbReference>
<dbReference type="CDD" id="cd00840">
    <property type="entry name" value="MPP_Mre11_N"/>
    <property type="match status" value="1"/>
</dbReference>
<evidence type="ECO:0000313" key="3">
    <source>
        <dbReference type="EMBL" id="RPF50156.1"/>
    </source>
</evidence>
<keyword evidence="3" id="KW-0269">Exonuclease</keyword>
<proteinExistence type="predicted"/>
<dbReference type="SUPFAM" id="SSF56300">
    <property type="entry name" value="Metallo-dependent phosphatases"/>
    <property type="match status" value="1"/>
</dbReference>
<dbReference type="PIRSF" id="PIRSF033091">
    <property type="entry name" value="Pesterase_YhaO"/>
    <property type="match status" value="1"/>
</dbReference>
<dbReference type="InterPro" id="IPR041796">
    <property type="entry name" value="Mre11_N"/>
</dbReference>
<dbReference type="Pfam" id="PF00149">
    <property type="entry name" value="Metallophos"/>
    <property type="match status" value="1"/>
</dbReference>
<dbReference type="AlphaFoldDB" id="A0A3N5AY19"/>
<dbReference type="PANTHER" id="PTHR30337">
    <property type="entry name" value="COMPONENT OF ATP-DEPENDENT DSDNA EXONUCLEASE"/>
    <property type="match status" value="1"/>
</dbReference>
<reference evidence="3 4" key="1">
    <citation type="submission" date="2018-11" db="EMBL/GenBank/DDBJ databases">
        <title>Genomic Encyclopedia of Type Strains, Phase IV (KMG-IV): sequencing the most valuable type-strain genomes for metagenomic binning, comparative biology and taxonomic classification.</title>
        <authorList>
            <person name="Goeker M."/>
        </authorList>
    </citation>
    <scope>NUCLEOTIDE SEQUENCE [LARGE SCALE GENOMIC DNA]</scope>
    <source>
        <strain evidence="3 4">DSM 18090</strain>
    </source>
</reference>
<comment type="caution">
    <text evidence="3">The sequence shown here is derived from an EMBL/GenBank/DDBJ whole genome shotgun (WGS) entry which is preliminary data.</text>
</comment>
<organism evidence="3 4">
    <name type="scientific">Aquisalibacillus elongatus</name>
    <dbReference type="NCBI Taxonomy" id="485577"/>
    <lineage>
        <taxon>Bacteria</taxon>
        <taxon>Bacillati</taxon>
        <taxon>Bacillota</taxon>
        <taxon>Bacilli</taxon>
        <taxon>Bacillales</taxon>
        <taxon>Bacillaceae</taxon>
        <taxon>Aquisalibacillus</taxon>
    </lineage>
</organism>
<protein>
    <submittedName>
        <fullName evidence="3">DNA repair exonuclease SbcCD nuclease subunit</fullName>
    </submittedName>
</protein>
<dbReference type="InterPro" id="IPR029052">
    <property type="entry name" value="Metallo-depent_PP-like"/>
</dbReference>
<keyword evidence="3" id="KW-0540">Nuclease</keyword>
<gene>
    <name evidence="3" type="ORF">EDC24_2974</name>
</gene>
<dbReference type="EMBL" id="RKRF01000014">
    <property type="protein sequence ID" value="RPF50156.1"/>
    <property type="molecule type" value="Genomic_DNA"/>
</dbReference>
<dbReference type="OrthoDB" id="9773856at2"/>
<dbReference type="InterPro" id="IPR014576">
    <property type="entry name" value="Pesterase_YhaO"/>
</dbReference>
<sequence>MGKNIRFIHSADLHLDSPYKGLKGLPDRIFQDIKTSTMTAFNRLIDLAIDLNVDLLLIVGDLFDQESTSIKSSLQLKKGLERLNQQGIKVYISYGNHDYMMQDKVNLTFPENTYVFPSHEVTNAVFEKDGERVAEISGFSYYSQSVKERMVENYRKTSDAPYHIATLHGSLQGQDEHAVYAPFSLGDLKKVDANYWALGHIHKREWIMDEPYAVYPGNIQGRHMKETGEKGCYLVELSDHQTDLNFYSLQEVVFTEEEIALDNVHLIDDLIEKLQSVKKTLRQEHQKYVVRMQVHLNEASELTLDSEQIEDVLSVLNEEEEDEPYWIWFSELNVQEPQIISEDLSKTNLFVSEVLQTIKQTEDLDDYLEDLLKHKIFRRHTAFDQERFQEEVKQEAEQMILHELLRNG</sequence>
<dbReference type="Proteomes" id="UP000276443">
    <property type="component" value="Unassembled WGS sequence"/>
</dbReference>
<evidence type="ECO:0000256" key="1">
    <source>
        <dbReference type="ARBA" id="ARBA00022801"/>
    </source>
</evidence>
<feature type="domain" description="Calcineurin-like phosphoesterase" evidence="2">
    <location>
        <begin position="5"/>
        <end position="203"/>
    </location>
</feature>
<dbReference type="RefSeq" id="WP_124223812.1">
    <property type="nucleotide sequence ID" value="NZ_RKRF01000014.1"/>
</dbReference>
<keyword evidence="4" id="KW-1185">Reference proteome</keyword>
<evidence type="ECO:0000259" key="2">
    <source>
        <dbReference type="Pfam" id="PF00149"/>
    </source>
</evidence>
<name>A0A3N5AY19_9BACI</name>
<dbReference type="InterPro" id="IPR004843">
    <property type="entry name" value="Calcineurin-like_PHP"/>
</dbReference>
<keyword evidence="1" id="KW-0378">Hydrolase</keyword>
<dbReference type="Gene3D" id="3.60.21.10">
    <property type="match status" value="1"/>
</dbReference>